<dbReference type="Pfam" id="PF12937">
    <property type="entry name" value="F-box-like"/>
    <property type="match status" value="1"/>
</dbReference>
<protein>
    <recommendedName>
        <fullName evidence="1">F-box domain-containing protein</fullName>
    </recommendedName>
</protein>
<evidence type="ECO:0000259" key="1">
    <source>
        <dbReference type="Pfam" id="PF12937"/>
    </source>
</evidence>
<dbReference type="PANTHER" id="PTHR38926:SF64">
    <property type="entry name" value="F-BOX DOMAIN-CONTAINING PROTEIN"/>
    <property type="match status" value="1"/>
</dbReference>
<dbReference type="SUPFAM" id="SSF52047">
    <property type="entry name" value="RNI-like"/>
    <property type="match status" value="1"/>
</dbReference>
<name>A0A0D7BGY8_9AGAR</name>
<dbReference type="SUPFAM" id="SSF81383">
    <property type="entry name" value="F-box domain"/>
    <property type="match status" value="1"/>
</dbReference>
<dbReference type="OrthoDB" id="3266451at2759"/>
<dbReference type="Gene3D" id="3.80.10.10">
    <property type="entry name" value="Ribonuclease Inhibitor"/>
    <property type="match status" value="1"/>
</dbReference>
<dbReference type="Gene3D" id="1.20.1280.50">
    <property type="match status" value="1"/>
</dbReference>
<sequence>MTDLQVQRDALLALSQRCKSFIPAIRALPADTLCSIFQLCVDDAENRAFRAAHTLASVCRQWRSLALASPLLWARIFVKSTPTVQKTTSLRPGGDDWQVLDMLVKRTLGVPLSIDIDFTSDISLASVATVGQSASRWRALTLKHYASQAQADITALGALNSCNILEELDVTLRRDIKGEIGGILEAFSQCPRLESLCLADGCMFGPGYSNDVSDADESTRRPSINWTVNKCHFPLHQLTTLTLNINIRTEEVLDILRITTRLKSLEVYNDYTRLSWHPEPDYDPIVLSELTSLSCTHVHGFLLVIQCPAVETLEIFEANTGSFLSFITNSRLPLRTLRIYAYAEDWKDLDPSPIIGTIPRLELGVDADEMDILCIPPSASQGVPILAAKHISLIVQKPIDKLCNNTRSVNSILAFVKAYWQNPRRELKSFHLLTQPEKNTQTCCSDYRSEEFVRSTPFYQAMEKFRKEGLEVLISWSSSSGMRSLVILRVAQFSTIALQILNA</sequence>
<dbReference type="InterPro" id="IPR032675">
    <property type="entry name" value="LRR_dom_sf"/>
</dbReference>
<dbReference type="Proteomes" id="UP000054007">
    <property type="component" value="Unassembled WGS sequence"/>
</dbReference>
<dbReference type="AlphaFoldDB" id="A0A0D7BGY8"/>
<dbReference type="PANTHER" id="PTHR38926">
    <property type="entry name" value="F-BOX DOMAIN CONTAINING PROTEIN, EXPRESSED"/>
    <property type="match status" value="1"/>
</dbReference>
<gene>
    <name evidence="2" type="ORF">CYLTODRAFT_443067</name>
</gene>
<dbReference type="InterPro" id="IPR036047">
    <property type="entry name" value="F-box-like_dom_sf"/>
</dbReference>
<dbReference type="InterPro" id="IPR001810">
    <property type="entry name" value="F-box_dom"/>
</dbReference>
<proteinExistence type="predicted"/>
<keyword evidence="3" id="KW-1185">Reference proteome</keyword>
<organism evidence="2 3">
    <name type="scientific">Cylindrobasidium torrendii FP15055 ss-10</name>
    <dbReference type="NCBI Taxonomy" id="1314674"/>
    <lineage>
        <taxon>Eukaryota</taxon>
        <taxon>Fungi</taxon>
        <taxon>Dikarya</taxon>
        <taxon>Basidiomycota</taxon>
        <taxon>Agaricomycotina</taxon>
        <taxon>Agaricomycetes</taxon>
        <taxon>Agaricomycetidae</taxon>
        <taxon>Agaricales</taxon>
        <taxon>Marasmiineae</taxon>
        <taxon>Physalacriaceae</taxon>
        <taxon>Cylindrobasidium</taxon>
    </lineage>
</organism>
<accession>A0A0D7BGY8</accession>
<dbReference type="EMBL" id="KN880494">
    <property type="protein sequence ID" value="KIY68916.1"/>
    <property type="molecule type" value="Genomic_DNA"/>
</dbReference>
<evidence type="ECO:0000313" key="3">
    <source>
        <dbReference type="Proteomes" id="UP000054007"/>
    </source>
</evidence>
<reference evidence="2 3" key="1">
    <citation type="journal article" date="2015" name="Fungal Genet. Biol.">
        <title>Evolution of novel wood decay mechanisms in Agaricales revealed by the genome sequences of Fistulina hepatica and Cylindrobasidium torrendii.</title>
        <authorList>
            <person name="Floudas D."/>
            <person name="Held B.W."/>
            <person name="Riley R."/>
            <person name="Nagy L.G."/>
            <person name="Koehler G."/>
            <person name="Ransdell A.S."/>
            <person name="Younus H."/>
            <person name="Chow J."/>
            <person name="Chiniquy J."/>
            <person name="Lipzen A."/>
            <person name="Tritt A."/>
            <person name="Sun H."/>
            <person name="Haridas S."/>
            <person name="LaButti K."/>
            <person name="Ohm R.A."/>
            <person name="Kues U."/>
            <person name="Blanchette R.A."/>
            <person name="Grigoriev I.V."/>
            <person name="Minto R.E."/>
            <person name="Hibbett D.S."/>
        </authorList>
    </citation>
    <scope>NUCLEOTIDE SEQUENCE [LARGE SCALE GENOMIC DNA]</scope>
    <source>
        <strain evidence="2 3">FP15055 ss-10</strain>
    </source>
</reference>
<evidence type="ECO:0000313" key="2">
    <source>
        <dbReference type="EMBL" id="KIY68916.1"/>
    </source>
</evidence>
<feature type="domain" description="F-box" evidence="1">
    <location>
        <begin position="26"/>
        <end position="78"/>
    </location>
</feature>